<gene>
    <name evidence="3" type="primary">def_2</name>
    <name evidence="3" type="ORF">PRI8871_02246</name>
</gene>
<evidence type="ECO:0000313" key="4">
    <source>
        <dbReference type="Proteomes" id="UP000244904"/>
    </source>
</evidence>
<dbReference type="GO" id="GO:0042586">
    <property type="term" value="F:peptide deformylase activity"/>
    <property type="evidence" value="ECO:0007669"/>
    <property type="project" value="InterPro"/>
</dbReference>
<evidence type="ECO:0000256" key="1">
    <source>
        <dbReference type="ARBA" id="ARBA00010759"/>
    </source>
</evidence>
<dbReference type="SUPFAM" id="SSF56420">
    <property type="entry name" value="Peptide deformylase"/>
    <property type="match status" value="1"/>
</dbReference>
<dbReference type="PIRSF" id="PIRSF004749">
    <property type="entry name" value="Pep_def"/>
    <property type="match status" value="1"/>
</dbReference>
<sequence length="172" mass="18687">MEDSLLLPLDHPMLETVSDDVSEFDGRIAELADTLLEVLDHEGGAALAAVQIGAPVRMVVADAVDHTGERQRVALVNPRITTRSEERATQHESCLSMPGYFIPVPRYALIEVAFETLEGETGTILAGGPLAVCLQQAIDLTNGILFIDRVAPLHRAQSDDISKTARRRAILH</sequence>
<evidence type="ECO:0000256" key="2">
    <source>
        <dbReference type="HAMAP-Rule" id="MF_00163"/>
    </source>
</evidence>
<keyword evidence="4" id="KW-1185">Reference proteome</keyword>
<dbReference type="Proteomes" id="UP000244904">
    <property type="component" value="Unassembled WGS sequence"/>
</dbReference>
<organism evidence="3 4">
    <name type="scientific">Pseudoprimorskyibacter insulae</name>
    <dbReference type="NCBI Taxonomy" id="1695997"/>
    <lineage>
        <taxon>Bacteria</taxon>
        <taxon>Pseudomonadati</taxon>
        <taxon>Pseudomonadota</taxon>
        <taxon>Alphaproteobacteria</taxon>
        <taxon>Rhodobacterales</taxon>
        <taxon>Paracoccaceae</taxon>
        <taxon>Pseudoprimorskyibacter</taxon>
    </lineage>
</organism>
<dbReference type="RefSeq" id="WP_108886302.1">
    <property type="nucleotide sequence ID" value="NZ_OMOJ01000004.1"/>
</dbReference>
<dbReference type="Gene3D" id="3.90.45.10">
    <property type="entry name" value="Peptide deformylase"/>
    <property type="match status" value="1"/>
</dbReference>
<dbReference type="InterPro" id="IPR036821">
    <property type="entry name" value="Peptide_deformylase_sf"/>
</dbReference>
<reference evidence="4" key="1">
    <citation type="submission" date="2018-03" db="EMBL/GenBank/DDBJ databases">
        <authorList>
            <person name="Rodrigo-Torres L."/>
            <person name="Arahal R. D."/>
            <person name="Lucena T."/>
        </authorList>
    </citation>
    <scope>NUCLEOTIDE SEQUENCE [LARGE SCALE GENOMIC DNA]</scope>
    <source>
        <strain evidence="4">CECT 8871</strain>
    </source>
</reference>
<dbReference type="PANTHER" id="PTHR10458">
    <property type="entry name" value="PEPTIDE DEFORMYLASE"/>
    <property type="match status" value="1"/>
</dbReference>
<dbReference type="InterPro" id="IPR023635">
    <property type="entry name" value="Peptide_deformylase"/>
</dbReference>
<comment type="caution">
    <text evidence="2">Lacks conserved residue(s) required for the propagation of feature annotation.</text>
</comment>
<dbReference type="CDD" id="cd00487">
    <property type="entry name" value="Pep_deformylase"/>
    <property type="match status" value="1"/>
</dbReference>
<keyword evidence="3" id="KW-0378">Hydrolase</keyword>
<name>A0A2R8AWN3_9RHOB</name>
<dbReference type="AlphaFoldDB" id="A0A2R8AWN3"/>
<dbReference type="NCBIfam" id="TIGR00079">
    <property type="entry name" value="pept_deformyl"/>
    <property type="match status" value="1"/>
</dbReference>
<comment type="similarity">
    <text evidence="1 2">Belongs to the polypeptide deformylase family.</text>
</comment>
<dbReference type="Pfam" id="PF01327">
    <property type="entry name" value="Pep_deformylase"/>
    <property type="match status" value="1"/>
</dbReference>
<dbReference type="HAMAP" id="MF_00163">
    <property type="entry name" value="Pep_deformylase"/>
    <property type="match status" value="1"/>
</dbReference>
<evidence type="ECO:0000313" key="3">
    <source>
        <dbReference type="EMBL" id="SPF80440.1"/>
    </source>
</evidence>
<dbReference type="PANTHER" id="PTHR10458:SF22">
    <property type="entry name" value="PEPTIDE DEFORMYLASE"/>
    <property type="match status" value="1"/>
</dbReference>
<accession>A0A2R8AWN3</accession>
<dbReference type="OrthoDB" id="9804313at2"/>
<proteinExistence type="inferred from homology"/>
<dbReference type="PRINTS" id="PR01576">
    <property type="entry name" value="PDEFORMYLASE"/>
</dbReference>
<protein>
    <recommendedName>
        <fullName evidence="2">Peptide deformylase-like</fullName>
    </recommendedName>
    <alternativeName>
        <fullName evidence="2">Polypeptide deformylase-like</fullName>
    </alternativeName>
</protein>
<dbReference type="EMBL" id="OMOJ01000004">
    <property type="protein sequence ID" value="SPF80440.1"/>
    <property type="molecule type" value="Genomic_DNA"/>
</dbReference>